<proteinExistence type="predicted"/>
<dbReference type="FunCoup" id="A0A1Z5JIJ5">
    <property type="interactions" value="2"/>
</dbReference>
<feature type="region of interest" description="Disordered" evidence="1">
    <location>
        <begin position="79"/>
        <end position="110"/>
    </location>
</feature>
<reference evidence="3 4" key="1">
    <citation type="journal article" date="2015" name="Plant Cell">
        <title>Oil accumulation by the oleaginous diatom Fistulifera solaris as revealed by the genome and transcriptome.</title>
        <authorList>
            <person name="Tanaka T."/>
            <person name="Maeda Y."/>
            <person name="Veluchamy A."/>
            <person name="Tanaka M."/>
            <person name="Abida H."/>
            <person name="Marechal E."/>
            <person name="Bowler C."/>
            <person name="Muto M."/>
            <person name="Sunaga Y."/>
            <person name="Tanaka M."/>
            <person name="Yoshino T."/>
            <person name="Taniguchi T."/>
            <person name="Fukuda Y."/>
            <person name="Nemoto M."/>
            <person name="Matsumoto M."/>
            <person name="Wong P.S."/>
            <person name="Aburatani S."/>
            <person name="Fujibuchi W."/>
        </authorList>
    </citation>
    <scope>NUCLEOTIDE SEQUENCE [LARGE SCALE GENOMIC DNA]</scope>
    <source>
        <strain evidence="3 4">JPCC DA0580</strain>
    </source>
</reference>
<dbReference type="Pfam" id="PF12907">
    <property type="entry name" value="zf-met2"/>
    <property type="match status" value="1"/>
</dbReference>
<evidence type="ECO:0000259" key="2">
    <source>
        <dbReference type="Pfam" id="PF12907"/>
    </source>
</evidence>
<organism evidence="3 4">
    <name type="scientific">Fistulifera solaris</name>
    <name type="common">Oleaginous diatom</name>
    <dbReference type="NCBI Taxonomy" id="1519565"/>
    <lineage>
        <taxon>Eukaryota</taxon>
        <taxon>Sar</taxon>
        <taxon>Stramenopiles</taxon>
        <taxon>Ochrophyta</taxon>
        <taxon>Bacillariophyta</taxon>
        <taxon>Bacillariophyceae</taxon>
        <taxon>Bacillariophycidae</taxon>
        <taxon>Naviculales</taxon>
        <taxon>Naviculaceae</taxon>
        <taxon>Fistulifera</taxon>
    </lineage>
</organism>
<dbReference type="InterPro" id="IPR039438">
    <property type="entry name" value="At2g23090-like_Znf"/>
</dbReference>
<gene>
    <name evidence="3" type="ORF">FisN_30Lh042</name>
</gene>
<feature type="compositionally biased region" description="Polar residues" evidence="1">
    <location>
        <begin position="1"/>
        <end position="15"/>
    </location>
</feature>
<dbReference type="InterPro" id="IPR026939">
    <property type="entry name" value="ZNF706/At2g23090_sf"/>
</dbReference>
<feature type="region of interest" description="Disordered" evidence="1">
    <location>
        <begin position="1"/>
        <end position="38"/>
    </location>
</feature>
<keyword evidence="4" id="KW-1185">Reference proteome</keyword>
<dbReference type="InParanoid" id="A0A1Z5JIJ5"/>
<dbReference type="SUPFAM" id="SSF118359">
    <property type="entry name" value="Expressed protein At2g23090/F21P24.15"/>
    <property type="match status" value="1"/>
</dbReference>
<feature type="domain" description="At2g23090-like zinc-binding" evidence="2">
    <location>
        <begin position="44"/>
        <end position="79"/>
    </location>
</feature>
<dbReference type="OrthoDB" id="370932at2759"/>
<evidence type="ECO:0000313" key="3">
    <source>
        <dbReference type="EMBL" id="GAX13756.1"/>
    </source>
</evidence>
<feature type="compositionally biased region" description="Basic and acidic residues" evidence="1">
    <location>
        <begin position="17"/>
        <end position="38"/>
    </location>
</feature>
<protein>
    <recommendedName>
        <fullName evidence="2">At2g23090-like zinc-binding domain-containing protein</fullName>
    </recommendedName>
</protein>
<dbReference type="Gene3D" id="4.10.1050.10">
    <property type="entry name" value="At2g23090-like"/>
    <property type="match status" value="1"/>
</dbReference>
<sequence length="132" mass="14284">MGKGSNVQKKQQAQLRNAKDKGKTEEERKAAAEKAKKDASAFMCELCRQTFMVNARPPLLYQHVIAKHPAGTDPKVCFPVQMKDFDPNDPNGDKAPPTAASGAPVKPKKVVKKNADLDSLLDAGLTAGKKIK</sequence>
<evidence type="ECO:0000256" key="1">
    <source>
        <dbReference type="SAM" id="MobiDB-lite"/>
    </source>
</evidence>
<name>A0A1Z5JIJ5_FISSO</name>
<comment type="caution">
    <text evidence="3">The sequence shown here is derived from an EMBL/GenBank/DDBJ whole genome shotgun (WGS) entry which is preliminary data.</text>
</comment>
<evidence type="ECO:0000313" key="4">
    <source>
        <dbReference type="Proteomes" id="UP000198406"/>
    </source>
</evidence>
<dbReference type="Proteomes" id="UP000198406">
    <property type="component" value="Unassembled WGS sequence"/>
</dbReference>
<accession>A0A1Z5JIJ5</accession>
<dbReference type="EMBL" id="BDSP01000073">
    <property type="protein sequence ID" value="GAX13756.1"/>
    <property type="molecule type" value="Genomic_DNA"/>
</dbReference>
<dbReference type="AlphaFoldDB" id="A0A1Z5JIJ5"/>